<dbReference type="EMBL" id="HBIU01020627">
    <property type="protein sequence ID" value="CAE0630947.1"/>
    <property type="molecule type" value="Transcribed_RNA"/>
</dbReference>
<keyword evidence="5 8" id="KW-0472">Membrane</keyword>
<evidence type="ECO:0000313" key="9">
    <source>
        <dbReference type="EMBL" id="CAE0630947.1"/>
    </source>
</evidence>
<dbReference type="AlphaFoldDB" id="A0A7S4D647"/>
<name>A0A7S4D647_HETAK</name>
<keyword evidence="2 8" id="KW-0812">Transmembrane</keyword>
<keyword evidence="6" id="KW-0325">Glycoprotein</keyword>
<dbReference type="Pfam" id="PF13896">
    <property type="entry name" value="Glyco_transf_49"/>
    <property type="match status" value="1"/>
</dbReference>
<comment type="subcellular location">
    <subcellularLocation>
        <location evidence="1">Membrane</location>
        <topology evidence="1">Single-pass type II membrane protein</topology>
    </subcellularLocation>
</comment>
<dbReference type="PANTHER" id="PTHR12270">
    <property type="entry name" value="GLYCOSYLTRANSFERASE-RELATED"/>
    <property type="match status" value="1"/>
</dbReference>
<dbReference type="GO" id="GO:0042285">
    <property type="term" value="F:xylosyltransferase activity"/>
    <property type="evidence" value="ECO:0007669"/>
    <property type="project" value="TreeGrafter"/>
</dbReference>
<dbReference type="Gene3D" id="3.90.550.10">
    <property type="entry name" value="Spore Coat Polysaccharide Biosynthesis Protein SpsA, Chain A"/>
    <property type="match status" value="1"/>
</dbReference>
<dbReference type="PANTHER" id="PTHR12270:SF52">
    <property type="entry name" value="GLYCOSYLTRANSFERASE-LIKE PROTEIN GNT13-RELATED"/>
    <property type="match status" value="1"/>
</dbReference>
<dbReference type="GO" id="GO:0016020">
    <property type="term" value="C:membrane"/>
    <property type="evidence" value="ECO:0007669"/>
    <property type="project" value="UniProtKB-SubCell"/>
</dbReference>
<gene>
    <name evidence="9" type="ORF">HAKA00212_LOCUS9646</name>
</gene>
<sequence>MNLKTLFSIVFVPAFFIGAPFVFLSTFKGGLLSSEDPTLDNVPQLVDAGKEAHISIKEFEDSTGGQSEESGFKVENSNNAELENSNSNQVRVLDVNPEKSSSTATDEESASEANTTADDAEADAEADAADNGGESEQEEDPPDNYESGEIDLAPNLGTNNFTEAFGGPIDFTLATQTTVDRAWLLGEWCRRWEGPLVAVVGGSRVNATAVDLLRAEEACGDRLTIVENYNAKGKQYPVNKLRNIAIRQVKTSHFILLDIDFMPSKGMYITLLKMASQEQSKTVLESAKNAIVVPAFTLRSECGSQEVCSKRLKEVPATSLELSKCLGTRKCWIFDYHNPAGHSTTDYNKWQKQEESSLREISCFKSNRYEPYFILRKHPVLPLYDERFVGYGKNKIQHVLHLRYAGYTFRVLGKHFVVHAPHPKSNSRRAWEKSNHRKNMDGLFAKFLHRLQEESNNVVTHLCAFSSATSTKKKKKHR</sequence>
<keyword evidence="4 8" id="KW-1133">Transmembrane helix</keyword>
<dbReference type="GO" id="GO:0015020">
    <property type="term" value="F:glucuronosyltransferase activity"/>
    <property type="evidence" value="ECO:0007669"/>
    <property type="project" value="TreeGrafter"/>
</dbReference>
<feature type="region of interest" description="Disordered" evidence="7">
    <location>
        <begin position="79"/>
        <end position="154"/>
    </location>
</feature>
<dbReference type="GO" id="GO:0035269">
    <property type="term" value="P:protein O-linked glycosylation via mannose"/>
    <property type="evidence" value="ECO:0007669"/>
    <property type="project" value="TreeGrafter"/>
</dbReference>
<evidence type="ECO:0000256" key="4">
    <source>
        <dbReference type="ARBA" id="ARBA00022989"/>
    </source>
</evidence>
<proteinExistence type="predicted"/>
<protein>
    <recommendedName>
        <fullName evidence="10">Glycosyltransferase-like protein LARGE2</fullName>
    </recommendedName>
</protein>
<evidence type="ECO:0000256" key="1">
    <source>
        <dbReference type="ARBA" id="ARBA00004606"/>
    </source>
</evidence>
<evidence type="ECO:0000256" key="3">
    <source>
        <dbReference type="ARBA" id="ARBA00022968"/>
    </source>
</evidence>
<evidence type="ECO:0000256" key="7">
    <source>
        <dbReference type="SAM" id="MobiDB-lite"/>
    </source>
</evidence>
<evidence type="ECO:0000256" key="2">
    <source>
        <dbReference type="ARBA" id="ARBA00022692"/>
    </source>
</evidence>
<reference evidence="9" key="1">
    <citation type="submission" date="2021-01" db="EMBL/GenBank/DDBJ databases">
        <authorList>
            <person name="Corre E."/>
            <person name="Pelletier E."/>
            <person name="Niang G."/>
            <person name="Scheremetjew M."/>
            <person name="Finn R."/>
            <person name="Kale V."/>
            <person name="Holt S."/>
            <person name="Cochrane G."/>
            <person name="Meng A."/>
            <person name="Brown T."/>
            <person name="Cohen L."/>
        </authorList>
    </citation>
    <scope>NUCLEOTIDE SEQUENCE</scope>
    <source>
        <strain evidence="9">CCMP3107</strain>
    </source>
</reference>
<evidence type="ECO:0000256" key="5">
    <source>
        <dbReference type="ARBA" id="ARBA00023136"/>
    </source>
</evidence>
<dbReference type="InterPro" id="IPR051292">
    <property type="entry name" value="Xyl/GlcA_transferase"/>
</dbReference>
<feature type="compositionally biased region" description="Acidic residues" evidence="7">
    <location>
        <begin position="118"/>
        <end position="149"/>
    </location>
</feature>
<evidence type="ECO:0000256" key="8">
    <source>
        <dbReference type="SAM" id="Phobius"/>
    </source>
</evidence>
<evidence type="ECO:0000256" key="6">
    <source>
        <dbReference type="ARBA" id="ARBA00023180"/>
    </source>
</evidence>
<evidence type="ECO:0008006" key="10">
    <source>
        <dbReference type="Google" id="ProtNLM"/>
    </source>
</evidence>
<accession>A0A7S4D647</accession>
<dbReference type="SUPFAM" id="SSF53448">
    <property type="entry name" value="Nucleotide-diphospho-sugar transferases"/>
    <property type="match status" value="1"/>
</dbReference>
<feature type="transmembrane region" description="Helical" evidence="8">
    <location>
        <begin position="6"/>
        <end position="24"/>
    </location>
</feature>
<keyword evidence="3" id="KW-0735">Signal-anchor</keyword>
<organism evidence="9">
    <name type="scientific">Heterosigma akashiwo</name>
    <name type="common">Chromophytic alga</name>
    <name type="synonym">Heterosigma carterae</name>
    <dbReference type="NCBI Taxonomy" id="2829"/>
    <lineage>
        <taxon>Eukaryota</taxon>
        <taxon>Sar</taxon>
        <taxon>Stramenopiles</taxon>
        <taxon>Ochrophyta</taxon>
        <taxon>Raphidophyceae</taxon>
        <taxon>Chattonellales</taxon>
        <taxon>Chattonellaceae</taxon>
        <taxon>Heterosigma</taxon>
    </lineage>
</organism>
<feature type="compositionally biased region" description="Low complexity" evidence="7">
    <location>
        <begin position="79"/>
        <end position="88"/>
    </location>
</feature>
<dbReference type="InterPro" id="IPR029044">
    <property type="entry name" value="Nucleotide-diphossugar_trans"/>
</dbReference>